<dbReference type="OrthoDB" id="6631401at2759"/>
<dbReference type="GO" id="GO:0005721">
    <property type="term" value="C:pericentric heterochromatin"/>
    <property type="evidence" value="ECO:0007669"/>
    <property type="project" value="TreeGrafter"/>
</dbReference>
<dbReference type="PANTHER" id="PTHR46357">
    <property type="entry name" value="TRANSCRIPTIONAL REGULATOR ATRX"/>
    <property type="match status" value="1"/>
</dbReference>
<dbReference type="GO" id="GO:0031490">
    <property type="term" value="F:chromatin DNA binding"/>
    <property type="evidence" value="ECO:0007669"/>
    <property type="project" value="TreeGrafter"/>
</dbReference>
<dbReference type="GO" id="GO:0003678">
    <property type="term" value="F:DNA helicase activity"/>
    <property type="evidence" value="ECO:0007669"/>
    <property type="project" value="UniProtKB-EC"/>
</dbReference>
<keyword evidence="12" id="KW-0539">Nucleus</keyword>
<evidence type="ECO:0000256" key="12">
    <source>
        <dbReference type="ARBA" id="ARBA00023242"/>
    </source>
</evidence>
<organism evidence="16 17">
    <name type="scientific">Laodelphax striatellus</name>
    <name type="common">Small brown planthopper</name>
    <name type="synonym">Delphax striatella</name>
    <dbReference type="NCBI Taxonomy" id="195883"/>
    <lineage>
        <taxon>Eukaryota</taxon>
        <taxon>Metazoa</taxon>
        <taxon>Ecdysozoa</taxon>
        <taxon>Arthropoda</taxon>
        <taxon>Hexapoda</taxon>
        <taxon>Insecta</taxon>
        <taxon>Pterygota</taxon>
        <taxon>Neoptera</taxon>
        <taxon>Paraneoptera</taxon>
        <taxon>Hemiptera</taxon>
        <taxon>Auchenorrhyncha</taxon>
        <taxon>Fulgoroidea</taxon>
        <taxon>Delphacidae</taxon>
        <taxon>Criomorphinae</taxon>
        <taxon>Laodelphax</taxon>
    </lineage>
</organism>
<evidence type="ECO:0000256" key="7">
    <source>
        <dbReference type="ARBA" id="ARBA00022801"/>
    </source>
</evidence>
<keyword evidence="8" id="KW-0862">Zinc</keyword>
<evidence type="ECO:0000256" key="8">
    <source>
        <dbReference type="ARBA" id="ARBA00022833"/>
    </source>
</evidence>
<dbReference type="GO" id="GO:0008270">
    <property type="term" value="F:zinc ion binding"/>
    <property type="evidence" value="ECO:0007669"/>
    <property type="project" value="UniProtKB-KW"/>
</dbReference>
<feature type="region of interest" description="Disordered" evidence="14">
    <location>
        <begin position="96"/>
        <end position="136"/>
    </location>
</feature>
<evidence type="ECO:0000259" key="15">
    <source>
        <dbReference type="PROSITE" id="PS51533"/>
    </source>
</evidence>
<reference evidence="16 17" key="1">
    <citation type="journal article" date="2017" name="Gigascience">
        <title>Genome sequence of the small brown planthopper, Laodelphax striatellus.</title>
        <authorList>
            <person name="Zhu J."/>
            <person name="Jiang F."/>
            <person name="Wang X."/>
            <person name="Yang P."/>
            <person name="Bao Y."/>
            <person name="Zhao W."/>
            <person name="Wang W."/>
            <person name="Lu H."/>
            <person name="Wang Q."/>
            <person name="Cui N."/>
            <person name="Li J."/>
            <person name="Chen X."/>
            <person name="Luo L."/>
            <person name="Yu J."/>
            <person name="Kang L."/>
            <person name="Cui F."/>
        </authorList>
    </citation>
    <scope>NUCLEOTIDE SEQUENCE [LARGE SCALE GENOMIC DNA]</scope>
    <source>
        <strain evidence="16">Lst14</strain>
    </source>
</reference>
<keyword evidence="11" id="KW-0234">DNA repair</keyword>
<dbReference type="InParanoid" id="A0A482XLC0"/>
<keyword evidence="4" id="KW-0547">Nucleotide-binding</keyword>
<feature type="domain" description="PHD-type" evidence="15">
    <location>
        <begin position="189"/>
        <end position="333"/>
    </location>
</feature>
<evidence type="ECO:0000313" key="17">
    <source>
        <dbReference type="Proteomes" id="UP000291343"/>
    </source>
</evidence>
<evidence type="ECO:0000256" key="14">
    <source>
        <dbReference type="SAM" id="MobiDB-lite"/>
    </source>
</evidence>
<comment type="similarity">
    <text evidence="2">Belongs to the SNF2/RAD54 helicase family.</text>
</comment>
<keyword evidence="6" id="KW-0863">Zinc-finger</keyword>
<comment type="catalytic activity">
    <reaction evidence="13">
        <text>ATP + H2O = ADP + phosphate + H(+)</text>
        <dbReference type="Rhea" id="RHEA:13065"/>
        <dbReference type="ChEBI" id="CHEBI:15377"/>
        <dbReference type="ChEBI" id="CHEBI:15378"/>
        <dbReference type="ChEBI" id="CHEBI:30616"/>
        <dbReference type="ChEBI" id="CHEBI:43474"/>
        <dbReference type="ChEBI" id="CHEBI:456216"/>
        <dbReference type="EC" id="3.6.4.12"/>
    </reaction>
</comment>
<evidence type="ECO:0000256" key="5">
    <source>
        <dbReference type="ARBA" id="ARBA00022763"/>
    </source>
</evidence>
<keyword evidence="10" id="KW-0238">DNA-binding</keyword>
<evidence type="ECO:0000313" key="16">
    <source>
        <dbReference type="EMBL" id="RZF46088.1"/>
    </source>
</evidence>
<dbReference type="AlphaFoldDB" id="A0A482XLC0"/>
<comment type="caution">
    <text evidence="16">The sequence shown here is derived from an EMBL/GenBank/DDBJ whole genome shotgun (WGS) entry which is preliminary data.</text>
</comment>
<dbReference type="InterPro" id="IPR025766">
    <property type="entry name" value="ADD"/>
</dbReference>
<keyword evidence="5" id="KW-0227">DNA damage</keyword>
<dbReference type="GO" id="GO:0006281">
    <property type="term" value="P:DNA repair"/>
    <property type="evidence" value="ECO:0007669"/>
    <property type="project" value="UniProtKB-KW"/>
</dbReference>
<comment type="subcellular location">
    <subcellularLocation>
        <location evidence="1">Nucleus</location>
    </subcellularLocation>
</comment>
<evidence type="ECO:0000256" key="13">
    <source>
        <dbReference type="ARBA" id="ARBA00047995"/>
    </source>
</evidence>
<evidence type="ECO:0000256" key="6">
    <source>
        <dbReference type="ARBA" id="ARBA00022771"/>
    </source>
</evidence>
<dbReference type="GO" id="GO:0005524">
    <property type="term" value="F:ATP binding"/>
    <property type="evidence" value="ECO:0007669"/>
    <property type="project" value="UniProtKB-KW"/>
</dbReference>
<evidence type="ECO:0000256" key="10">
    <source>
        <dbReference type="ARBA" id="ARBA00023125"/>
    </source>
</evidence>
<dbReference type="GO" id="GO:0016787">
    <property type="term" value="F:hydrolase activity"/>
    <property type="evidence" value="ECO:0007669"/>
    <property type="project" value="UniProtKB-KW"/>
</dbReference>
<gene>
    <name evidence="16" type="ORF">LSTR_LSTR004801</name>
</gene>
<keyword evidence="9" id="KW-0067">ATP-binding</keyword>
<accession>A0A482XLC0</accession>
<name>A0A482XLC0_LAOST</name>
<evidence type="ECO:0000256" key="2">
    <source>
        <dbReference type="ARBA" id="ARBA00007025"/>
    </source>
</evidence>
<protein>
    <recommendedName>
        <fullName evidence="15">PHD-type domain-containing protein</fullName>
    </recommendedName>
</protein>
<keyword evidence="7" id="KW-0378">Hydrolase</keyword>
<dbReference type="STRING" id="195883.A0A482XLC0"/>
<evidence type="ECO:0000256" key="11">
    <source>
        <dbReference type="ARBA" id="ARBA00023204"/>
    </source>
</evidence>
<proteinExistence type="inferred from homology"/>
<sequence>MEVATPNPPLDGFVEVSTDFIASLTSRRDPLFFETQEKDKPDKLVPIDEEDDVVFTGQLTSNENDDDNKSDGSDDIQIIEYTSTLEKARPESVIVKNSAEKTPTNINGVPQGDSSSNPVSEVATSEPNLNNGDPGHSDHNYIGNNSSDSGKCVEVVRVESSTATDNSLMENDKIILVSAEERKFREELRGNFSFLDYRLHCTICDLHIGAKADSVGRVSPSLHRSLGVLICNECKRFTQTDKNRTMIGNHYIVCTWCHQNATLQIRTQRCSECPCVFCEKCIKRNLGATELQTVSRKIDWRCYSCVTKPIWRLRLIAWELMQYLRRKRMQMKTSFPNAAPNEMNDADISRCCYSTISKQSRQTHHIQTSLLKSMLVDTPSANEGLQMPAAPRQYTSILPKPPLQQSSYATPIFSLTSDFTSTSNNSTETQSLNNEHFPPTLQSSSTKEIHVNKNRNSLNKPTESIVIDDTPEIDVNAQNVRNENVPPPLLLVYQGPISANSAKNSSDFSSQLLSFRHQNPVLKSSHTNKQVHTNSAGRQIKKVTENSSTNVKWLANAISSTSGLLESCRNRLVSIDKAIDWRYRRDDNAIKIACALHTFIQTATTQLQEIDSQILENYWSMRKAKGKDFKPLPFDTIATEYGNIIEDSLNNSISEFDPGSFLEVEINSNNDTNSQTSNSEHNKEVTRFKGPFVQLERCDELSSPSKCKLSTTFKSSKKNSVQYSDKIKSLIRKYGIKECSVVLVPLEHLKSFR</sequence>
<dbReference type="EMBL" id="QKKF02007188">
    <property type="protein sequence ID" value="RZF46088.1"/>
    <property type="molecule type" value="Genomic_DNA"/>
</dbReference>
<dbReference type="GO" id="GO:0006338">
    <property type="term" value="P:chromatin remodeling"/>
    <property type="evidence" value="ECO:0007669"/>
    <property type="project" value="TreeGrafter"/>
</dbReference>
<dbReference type="GO" id="GO:0031297">
    <property type="term" value="P:replication fork processing"/>
    <property type="evidence" value="ECO:0007669"/>
    <property type="project" value="TreeGrafter"/>
</dbReference>
<dbReference type="Proteomes" id="UP000291343">
    <property type="component" value="Unassembled WGS sequence"/>
</dbReference>
<dbReference type="PANTHER" id="PTHR46357:SF1">
    <property type="entry name" value="TRANSCRIPTIONAL REGULATOR ATRX"/>
    <property type="match status" value="1"/>
</dbReference>
<dbReference type="PROSITE" id="PS51533">
    <property type="entry name" value="ADD"/>
    <property type="match status" value="1"/>
</dbReference>
<feature type="compositionally biased region" description="Polar residues" evidence="14">
    <location>
        <begin position="100"/>
        <end position="131"/>
    </location>
</feature>
<evidence type="ECO:0000256" key="1">
    <source>
        <dbReference type="ARBA" id="ARBA00004123"/>
    </source>
</evidence>
<keyword evidence="17" id="KW-1185">Reference proteome</keyword>
<evidence type="ECO:0000256" key="4">
    <source>
        <dbReference type="ARBA" id="ARBA00022741"/>
    </source>
</evidence>
<feature type="compositionally biased region" description="Low complexity" evidence="14">
    <location>
        <begin position="420"/>
        <end position="435"/>
    </location>
</feature>
<dbReference type="InterPro" id="IPR052131">
    <property type="entry name" value="ATRX_domain-containing"/>
</dbReference>
<evidence type="ECO:0000256" key="3">
    <source>
        <dbReference type="ARBA" id="ARBA00022723"/>
    </source>
</evidence>
<dbReference type="GO" id="GO:0005634">
    <property type="term" value="C:nucleus"/>
    <property type="evidence" value="ECO:0007669"/>
    <property type="project" value="UniProtKB-SubCell"/>
</dbReference>
<evidence type="ECO:0000256" key="9">
    <source>
        <dbReference type="ARBA" id="ARBA00022840"/>
    </source>
</evidence>
<keyword evidence="3" id="KW-0479">Metal-binding</keyword>
<feature type="region of interest" description="Disordered" evidence="14">
    <location>
        <begin position="420"/>
        <end position="447"/>
    </location>
</feature>